<dbReference type="Pfam" id="PF02687">
    <property type="entry name" value="FtsX"/>
    <property type="match status" value="1"/>
</dbReference>
<keyword evidence="6 7" id="KW-0472">Membrane</keyword>
<evidence type="ECO:0000313" key="9">
    <source>
        <dbReference type="EMBL" id="EAT14672.1"/>
    </source>
</evidence>
<sequence>MDALLFAWRNLWHNRRRTLITLAAVSLTLMLTQAMHNLAIGSYQQMIYSGVRSGSGHLTVYHTQYRQDRSESLSFARQPVEQMVHDTIPALQSAPRIYLSALAQSSYDSRAVALTGIDMATESTFNPYLKKLPADEYLRTDERRDALVGEKLCRELKLRPGQKLVVTLQNAEGEMVSELLRIRGVLHTGVNEVDSGLIMINLTMAQKLLGRPGHIHELALLVEQDDTINDTVATLTEQLRDQPQLEVVPWQVAMPNLADAIRLDYASQNVILVIMMVIVTIGIVNTLLMSVMERIHEFGIMLAVGAGRGRLVQLVACEASLLGILSAIIGTCCGSLLTWYLVIVGIDLRDFMSEDMEFGGVVFDPIMRAAWDPLWMTQTALYIILLCLIAALYPAWKATRLTVVDAIRHH</sequence>
<keyword evidence="10" id="KW-1185">Reference proteome</keyword>
<feature type="domain" description="ABC3 transporter permease C-terminal" evidence="8">
    <location>
        <begin position="269"/>
        <end position="402"/>
    </location>
</feature>
<proteinExistence type="inferred from homology"/>
<comment type="subcellular location">
    <subcellularLocation>
        <location evidence="1">Cell membrane</location>
        <topology evidence="1">Multi-pass membrane protein</topology>
    </subcellularLocation>
</comment>
<evidence type="ECO:0000256" key="5">
    <source>
        <dbReference type="ARBA" id="ARBA00022989"/>
    </source>
</evidence>
<accession>Q1JWK7</accession>
<dbReference type="PANTHER" id="PTHR30489:SF0">
    <property type="entry name" value="LIPOPROTEIN-RELEASING SYSTEM TRANSMEMBRANE PROTEIN LOLE"/>
    <property type="match status" value="1"/>
</dbReference>
<dbReference type="Proteomes" id="UP000005695">
    <property type="component" value="Unassembled WGS sequence"/>
</dbReference>
<keyword evidence="4 7" id="KW-0812">Transmembrane</keyword>
<dbReference type="GO" id="GO:0044874">
    <property type="term" value="P:lipoprotein localization to outer membrane"/>
    <property type="evidence" value="ECO:0007669"/>
    <property type="project" value="TreeGrafter"/>
</dbReference>
<dbReference type="InterPro" id="IPR003838">
    <property type="entry name" value="ABC3_permease_C"/>
</dbReference>
<gene>
    <name evidence="9" type="ORF">Dace_0636</name>
</gene>
<organism evidence="9 10">
    <name type="scientific">Desulfuromonas acetoxidans (strain DSM 684 / 11070)</name>
    <dbReference type="NCBI Taxonomy" id="281689"/>
    <lineage>
        <taxon>Bacteria</taxon>
        <taxon>Pseudomonadati</taxon>
        <taxon>Thermodesulfobacteriota</taxon>
        <taxon>Desulfuromonadia</taxon>
        <taxon>Desulfuromonadales</taxon>
        <taxon>Desulfuromonadaceae</taxon>
        <taxon>Desulfuromonas</taxon>
    </lineage>
</organism>
<evidence type="ECO:0000256" key="1">
    <source>
        <dbReference type="ARBA" id="ARBA00004651"/>
    </source>
</evidence>
<dbReference type="AlphaFoldDB" id="Q1JWK7"/>
<feature type="transmembrane region" description="Helical" evidence="7">
    <location>
        <begin position="374"/>
        <end position="393"/>
    </location>
</feature>
<reference evidence="9" key="1">
    <citation type="submission" date="2006-05" db="EMBL/GenBank/DDBJ databases">
        <title>Annotation of the draft genome assembly of Desulfuromonas acetoxidans DSM 684.</title>
        <authorList>
            <consortium name="US DOE Joint Genome Institute (JGI-ORNL)"/>
            <person name="Larimer F."/>
            <person name="Land M."/>
            <person name="Hauser L."/>
        </authorList>
    </citation>
    <scope>NUCLEOTIDE SEQUENCE [LARGE SCALE GENOMIC DNA]</scope>
    <source>
        <strain evidence="9">DSM 684</strain>
    </source>
</reference>
<dbReference type="RefSeq" id="WP_006002383.1">
    <property type="nucleotide sequence ID" value="NZ_AAEW02000020.1"/>
</dbReference>
<keyword evidence="3" id="KW-1003">Cell membrane</keyword>
<comment type="similarity">
    <text evidence="2">Belongs to the ABC-4 integral membrane protein family. LolC/E subfamily.</text>
</comment>
<feature type="transmembrane region" description="Helical" evidence="7">
    <location>
        <begin position="311"/>
        <end position="342"/>
    </location>
</feature>
<protein>
    <recommendedName>
        <fullName evidence="8">ABC3 transporter permease C-terminal domain-containing protein</fullName>
    </recommendedName>
</protein>
<keyword evidence="5 7" id="KW-1133">Transmembrane helix</keyword>
<reference evidence="9" key="2">
    <citation type="submission" date="2006-05" db="EMBL/GenBank/DDBJ databases">
        <title>Sequencing of the draft genome and assembly of Desulfuromonas acetoxidans DSM 684.</title>
        <authorList>
            <consortium name="US DOE Joint Genome Institute (JGI-PGF)"/>
            <person name="Copeland A."/>
            <person name="Lucas S."/>
            <person name="Lapidus A."/>
            <person name="Barry K."/>
            <person name="Detter J.C."/>
            <person name="Glavina del Rio T."/>
            <person name="Hammon N."/>
            <person name="Israni S."/>
            <person name="Dalin E."/>
            <person name="Tice H."/>
            <person name="Bruce D."/>
            <person name="Pitluck S."/>
            <person name="Richardson P."/>
        </authorList>
    </citation>
    <scope>NUCLEOTIDE SEQUENCE [LARGE SCALE GENOMIC DNA]</scope>
    <source>
        <strain evidence="9">DSM 684</strain>
    </source>
</reference>
<dbReference type="PANTHER" id="PTHR30489">
    <property type="entry name" value="LIPOPROTEIN-RELEASING SYSTEM TRANSMEMBRANE PROTEIN LOLE"/>
    <property type="match status" value="1"/>
</dbReference>
<evidence type="ECO:0000256" key="3">
    <source>
        <dbReference type="ARBA" id="ARBA00022475"/>
    </source>
</evidence>
<dbReference type="GO" id="GO:0098797">
    <property type="term" value="C:plasma membrane protein complex"/>
    <property type="evidence" value="ECO:0007669"/>
    <property type="project" value="TreeGrafter"/>
</dbReference>
<feature type="transmembrane region" description="Helical" evidence="7">
    <location>
        <begin position="270"/>
        <end position="291"/>
    </location>
</feature>
<evidence type="ECO:0000313" key="10">
    <source>
        <dbReference type="Proteomes" id="UP000005695"/>
    </source>
</evidence>
<evidence type="ECO:0000256" key="6">
    <source>
        <dbReference type="ARBA" id="ARBA00023136"/>
    </source>
</evidence>
<evidence type="ECO:0000259" key="8">
    <source>
        <dbReference type="Pfam" id="PF02687"/>
    </source>
</evidence>
<evidence type="ECO:0000256" key="7">
    <source>
        <dbReference type="SAM" id="Phobius"/>
    </source>
</evidence>
<evidence type="ECO:0000256" key="2">
    <source>
        <dbReference type="ARBA" id="ARBA00005236"/>
    </source>
</evidence>
<dbReference type="EMBL" id="AAEW02000020">
    <property type="protein sequence ID" value="EAT14672.1"/>
    <property type="molecule type" value="Genomic_DNA"/>
</dbReference>
<dbReference type="OrthoDB" id="9809768at2"/>
<name>Q1JWK7_DESA6</name>
<comment type="caution">
    <text evidence="9">The sequence shown here is derived from an EMBL/GenBank/DDBJ whole genome shotgun (WGS) entry which is preliminary data.</text>
</comment>
<evidence type="ECO:0000256" key="4">
    <source>
        <dbReference type="ARBA" id="ARBA00022692"/>
    </source>
</evidence>
<dbReference type="InterPro" id="IPR051447">
    <property type="entry name" value="Lipoprotein-release_system"/>
</dbReference>